<name>A0A0A8YY78_ARUDO</name>
<accession>A0A0A8YY78</accession>
<protein>
    <submittedName>
        <fullName evidence="1">Uncharacterized protein</fullName>
    </submittedName>
</protein>
<sequence>MVQACDEKQEAIKVSEGHGERQHRLELFSSLVLELTVPDVCG</sequence>
<proteinExistence type="predicted"/>
<dbReference type="AlphaFoldDB" id="A0A0A8YY78"/>
<evidence type="ECO:0000313" key="1">
    <source>
        <dbReference type="EMBL" id="JAD32084.1"/>
    </source>
</evidence>
<dbReference type="EMBL" id="GBRH01265811">
    <property type="protein sequence ID" value="JAD32084.1"/>
    <property type="molecule type" value="Transcribed_RNA"/>
</dbReference>
<reference evidence="1" key="2">
    <citation type="journal article" date="2015" name="Data Brief">
        <title>Shoot transcriptome of the giant reed, Arundo donax.</title>
        <authorList>
            <person name="Barrero R.A."/>
            <person name="Guerrero F.D."/>
            <person name="Moolhuijzen P."/>
            <person name="Goolsby J.A."/>
            <person name="Tidwell J."/>
            <person name="Bellgard S.E."/>
            <person name="Bellgard M.I."/>
        </authorList>
    </citation>
    <scope>NUCLEOTIDE SEQUENCE</scope>
    <source>
        <tissue evidence="1">Shoot tissue taken approximately 20 cm above the soil surface</tissue>
    </source>
</reference>
<reference evidence="1" key="1">
    <citation type="submission" date="2014-09" db="EMBL/GenBank/DDBJ databases">
        <authorList>
            <person name="Magalhaes I.L.F."/>
            <person name="Oliveira U."/>
            <person name="Santos F.R."/>
            <person name="Vidigal T.H.D.A."/>
            <person name="Brescovit A.D."/>
            <person name="Santos A.J."/>
        </authorList>
    </citation>
    <scope>NUCLEOTIDE SEQUENCE</scope>
    <source>
        <tissue evidence="1">Shoot tissue taken approximately 20 cm above the soil surface</tissue>
    </source>
</reference>
<organism evidence="1">
    <name type="scientific">Arundo donax</name>
    <name type="common">Giant reed</name>
    <name type="synonym">Donax arundinaceus</name>
    <dbReference type="NCBI Taxonomy" id="35708"/>
    <lineage>
        <taxon>Eukaryota</taxon>
        <taxon>Viridiplantae</taxon>
        <taxon>Streptophyta</taxon>
        <taxon>Embryophyta</taxon>
        <taxon>Tracheophyta</taxon>
        <taxon>Spermatophyta</taxon>
        <taxon>Magnoliopsida</taxon>
        <taxon>Liliopsida</taxon>
        <taxon>Poales</taxon>
        <taxon>Poaceae</taxon>
        <taxon>PACMAD clade</taxon>
        <taxon>Arundinoideae</taxon>
        <taxon>Arundineae</taxon>
        <taxon>Arundo</taxon>
    </lineage>
</organism>